<feature type="domain" description="Thioredoxin" evidence="10">
    <location>
        <begin position="1"/>
        <end position="106"/>
    </location>
</feature>
<evidence type="ECO:0000313" key="13">
    <source>
        <dbReference type="Proteomes" id="UP000070560"/>
    </source>
</evidence>
<feature type="site" description="Contributes to redox potential value" evidence="8">
    <location>
        <position position="32"/>
    </location>
</feature>
<evidence type="ECO:0000256" key="4">
    <source>
        <dbReference type="ARBA" id="ARBA00023157"/>
    </source>
</evidence>
<evidence type="ECO:0000256" key="3">
    <source>
        <dbReference type="ARBA" id="ARBA00022982"/>
    </source>
</evidence>
<dbReference type="CDD" id="cd02947">
    <property type="entry name" value="TRX_family"/>
    <property type="match status" value="1"/>
</dbReference>
<sequence length="106" mass="12014">MAAVELTDSDFEKKVLSESLPVVVDFWAPWCGPCRAIEPIIEELAEKYEGKVKIYRFNVDESPVIPGRLGIRAIPTLFFFKEGKVYEQITGVVPKTTIEEVIKQIL</sequence>
<dbReference type="PROSITE" id="PS00194">
    <property type="entry name" value="THIOREDOXIN_1"/>
    <property type="match status" value="1"/>
</dbReference>
<evidence type="ECO:0000256" key="5">
    <source>
        <dbReference type="ARBA" id="ARBA00023284"/>
    </source>
</evidence>
<keyword evidence="4 9" id="KW-1015">Disulfide bond</keyword>
<dbReference type="EMBL" id="DRIH01000141">
    <property type="protein sequence ID" value="HEC67989.1"/>
    <property type="molecule type" value="Genomic_DNA"/>
</dbReference>
<dbReference type="NCBIfam" id="TIGR01068">
    <property type="entry name" value="thioredoxin"/>
    <property type="match status" value="1"/>
</dbReference>
<dbReference type="OrthoDB" id="9790390at2"/>
<evidence type="ECO:0000256" key="8">
    <source>
        <dbReference type="PIRSR" id="PIRSR000077-1"/>
    </source>
</evidence>
<keyword evidence="13" id="KW-1185">Reference proteome</keyword>
<dbReference type="Proteomes" id="UP000885738">
    <property type="component" value="Unassembled WGS sequence"/>
</dbReference>
<dbReference type="GO" id="GO:0045454">
    <property type="term" value="P:cell redox homeostasis"/>
    <property type="evidence" value="ECO:0007669"/>
    <property type="project" value="TreeGrafter"/>
</dbReference>
<feature type="disulfide bond" description="Redox-active" evidence="9">
    <location>
        <begin position="31"/>
        <end position="34"/>
    </location>
</feature>
<evidence type="ECO:0000259" key="10">
    <source>
        <dbReference type="PROSITE" id="PS51352"/>
    </source>
</evidence>
<dbReference type="InterPro" id="IPR036249">
    <property type="entry name" value="Thioredoxin-like_sf"/>
</dbReference>
<dbReference type="PIRSF" id="PIRSF000077">
    <property type="entry name" value="Thioredoxin"/>
    <property type="match status" value="1"/>
</dbReference>
<evidence type="ECO:0000313" key="11">
    <source>
        <dbReference type="EMBL" id="AMM41835.1"/>
    </source>
</evidence>
<feature type="site" description="Contributes to redox potential value" evidence="8">
    <location>
        <position position="33"/>
    </location>
</feature>
<feature type="active site" description="Nucleophile" evidence="8">
    <location>
        <position position="31"/>
    </location>
</feature>
<keyword evidence="5 9" id="KW-0676">Redox-active center</keyword>
<dbReference type="Gene3D" id="3.40.30.10">
    <property type="entry name" value="Glutaredoxin"/>
    <property type="match status" value="1"/>
</dbReference>
<name>A0A7C1ZNA0_DESA2</name>
<keyword evidence="11" id="KW-0560">Oxidoreductase</keyword>
<dbReference type="InterPro" id="IPR005746">
    <property type="entry name" value="Thioredoxin"/>
</dbReference>
<dbReference type="FunFam" id="3.40.30.10:FF:000001">
    <property type="entry name" value="Thioredoxin"/>
    <property type="match status" value="1"/>
</dbReference>
<evidence type="ECO:0000256" key="1">
    <source>
        <dbReference type="ARBA" id="ARBA00008987"/>
    </source>
</evidence>
<evidence type="ECO:0000256" key="9">
    <source>
        <dbReference type="PIRSR" id="PIRSR000077-4"/>
    </source>
</evidence>
<dbReference type="RefSeq" id="WP_066064945.1">
    <property type="nucleotide sequence ID" value="NZ_CP013015.1"/>
</dbReference>
<dbReference type="Proteomes" id="UP000070560">
    <property type="component" value="Chromosome"/>
</dbReference>
<comment type="similarity">
    <text evidence="1 7">Belongs to the thioredoxin family.</text>
</comment>
<dbReference type="PRINTS" id="PR00421">
    <property type="entry name" value="THIOREDOXIN"/>
</dbReference>
<protein>
    <recommendedName>
        <fullName evidence="6 7">Thioredoxin</fullName>
    </recommendedName>
</protein>
<dbReference type="AlphaFoldDB" id="A0A7C1ZNA0"/>
<dbReference type="PROSITE" id="PS51352">
    <property type="entry name" value="THIOREDOXIN_2"/>
    <property type="match status" value="1"/>
</dbReference>
<dbReference type="PANTHER" id="PTHR45663:SF11">
    <property type="entry name" value="GEO12009P1"/>
    <property type="match status" value="1"/>
</dbReference>
<keyword evidence="2" id="KW-0813">Transport</keyword>
<dbReference type="InterPro" id="IPR017937">
    <property type="entry name" value="Thioredoxin_CS"/>
</dbReference>
<evidence type="ECO:0000256" key="7">
    <source>
        <dbReference type="PIRNR" id="PIRNR000077"/>
    </source>
</evidence>
<reference evidence="12" key="2">
    <citation type="journal article" date="2020" name="mSystems">
        <title>Genome- and Community-Level Interaction Insights into Carbon Utilization and Element Cycling Functions of Hydrothermarchaeota in Hydrothermal Sediment.</title>
        <authorList>
            <person name="Zhou Z."/>
            <person name="Liu Y."/>
            <person name="Xu W."/>
            <person name="Pan J."/>
            <person name="Luo Z.H."/>
            <person name="Li M."/>
        </authorList>
    </citation>
    <scope>NUCLEOTIDE SEQUENCE [LARGE SCALE GENOMIC DNA]</scope>
    <source>
        <strain evidence="12">HyVt-389</strain>
    </source>
</reference>
<reference evidence="11 13" key="1">
    <citation type="submission" date="2015-10" db="EMBL/GenBank/DDBJ databases">
        <title>Candidatus Desulfofervidus auxilii, a hydrogenotrophic sulfate-reducing bacterium involved in the thermophilic anaerobic oxidation of methane.</title>
        <authorList>
            <person name="Krukenberg V."/>
            <person name="Richter M."/>
            <person name="Wegener G."/>
        </authorList>
    </citation>
    <scope>NUCLEOTIDE SEQUENCE [LARGE SCALE GENOMIC DNA]</scope>
    <source>
        <strain evidence="11 13">HS1</strain>
    </source>
</reference>
<proteinExistence type="inferred from homology"/>
<feature type="active site" description="Nucleophile" evidence="8">
    <location>
        <position position="34"/>
    </location>
</feature>
<dbReference type="PANTHER" id="PTHR45663">
    <property type="entry name" value="GEO12009P1"/>
    <property type="match status" value="1"/>
</dbReference>
<dbReference type="SUPFAM" id="SSF52833">
    <property type="entry name" value="Thioredoxin-like"/>
    <property type="match status" value="1"/>
</dbReference>
<dbReference type="Pfam" id="PF00085">
    <property type="entry name" value="Thioredoxin"/>
    <property type="match status" value="1"/>
</dbReference>
<dbReference type="GO" id="GO:0005829">
    <property type="term" value="C:cytosol"/>
    <property type="evidence" value="ECO:0007669"/>
    <property type="project" value="TreeGrafter"/>
</dbReference>
<gene>
    <name evidence="12" type="primary">trxA</name>
    <name evidence="12" type="ORF">ENI35_04155</name>
    <name evidence="11" type="ORF">HS1_002043</name>
</gene>
<keyword evidence="3" id="KW-0249">Electron transport</keyword>
<accession>A0A7C1ZNA0</accession>
<dbReference type="KEGG" id="daw:HS1_002043"/>
<dbReference type="GO" id="GO:0015035">
    <property type="term" value="F:protein-disulfide reductase activity"/>
    <property type="evidence" value="ECO:0007669"/>
    <property type="project" value="UniProtKB-UniRule"/>
</dbReference>
<feature type="site" description="Deprotonates C-terminal active site Cys" evidence="8">
    <location>
        <position position="25"/>
    </location>
</feature>
<dbReference type="EMBL" id="CP013015">
    <property type="protein sequence ID" value="AMM41835.1"/>
    <property type="molecule type" value="Genomic_DNA"/>
</dbReference>
<evidence type="ECO:0000256" key="6">
    <source>
        <dbReference type="NCBIfam" id="TIGR01068"/>
    </source>
</evidence>
<dbReference type="InterPro" id="IPR013766">
    <property type="entry name" value="Thioredoxin_domain"/>
</dbReference>
<organism evidence="12">
    <name type="scientific">Desulfofervidus auxilii</name>
    <dbReference type="NCBI Taxonomy" id="1621989"/>
    <lineage>
        <taxon>Bacteria</taxon>
        <taxon>Pseudomonadati</taxon>
        <taxon>Thermodesulfobacteriota</taxon>
        <taxon>Candidatus Desulfofervidia</taxon>
        <taxon>Candidatus Desulfofervidales</taxon>
        <taxon>Candidatus Desulfofervidaceae</taxon>
        <taxon>Candidatus Desulfofervidus</taxon>
    </lineage>
</organism>
<evidence type="ECO:0000313" key="12">
    <source>
        <dbReference type="EMBL" id="HEC67989.1"/>
    </source>
</evidence>
<evidence type="ECO:0000256" key="2">
    <source>
        <dbReference type="ARBA" id="ARBA00022448"/>
    </source>
</evidence>